<keyword evidence="8" id="KW-1185">Reference proteome</keyword>
<dbReference type="InterPro" id="IPR031680">
    <property type="entry name" value="Hepar_II_III_N"/>
</dbReference>
<dbReference type="InterPro" id="IPR008929">
    <property type="entry name" value="Chondroitin_lyas"/>
</dbReference>
<feature type="domain" description="Heparinase II/III-like C-terminal" evidence="5">
    <location>
        <begin position="416"/>
        <end position="635"/>
    </location>
</feature>
<protein>
    <submittedName>
        <fullName evidence="7">Heparinase II/III family protein</fullName>
    </submittedName>
</protein>
<dbReference type="Gene3D" id="1.50.10.100">
    <property type="entry name" value="Chondroitin AC/alginate lyase"/>
    <property type="match status" value="1"/>
</dbReference>
<dbReference type="PANTHER" id="PTHR39210">
    <property type="entry name" value="HEPARIN-SULFATE LYASE"/>
    <property type="match status" value="1"/>
</dbReference>
<dbReference type="PANTHER" id="PTHR39210:SF1">
    <property type="entry name" value="HEPARIN-SULFATE LYASE"/>
    <property type="match status" value="1"/>
</dbReference>
<dbReference type="Proteomes" id="UP001108089">
    <property type="component" value="Unassembled WGS sequence"/>
</dbReference>
<evidence type="ECO:0000256" key="3">
    <source>
        <dbReference type="ARBA" id="ARBA00022764"/>
    </source>
</evidence>
<evidence type="ECO:0000256" key="4">
    <source>
        <dbReference type="ARBA" id="ARBA00023239"/>
    </source>
</evidence>
<keyword evidence="4" id="KW-0456">Lyase</keyword>
<comment type="subcellular location">
    <subcellularLocation>
        <location evidence="1">Periplasm</location>
    </subcellularLocation>
</comment>
<evidence type="ECO:0000256" key="2">
    <source>
        <dbReference type="ARBA" id="ARBA00022729"/>
    </source>
</evidence>
<dbReference type="RefSeq" id="WP_235724904.1">
    <property type="nucleotide sequence ID" value="NZ_JAKGCU010000018.1"/>
</dbReference>
<keyword evidence="2" id="KW-0732">Signal</keyword>
<keyword evidence="3" id="KW-0574">Periplasm</keyword>
<name>A0ABS9DNG6_9ACTN</name>
<sequence length="728" mass="79263">MSRATWYLDRLQTMSHREIGWRTSRAVASRLEAQTWFTRHRRLTRTDDEWAESLAAFREGVDRPVVLRRDRATQVAADNPVLTEDLMAAARSATELRFGYFGYPTVALTHPVDWNHDPISDVRWPDLPAARIDHRTSAGDVKWIWELNRLQHLVWLAEAWLITADDRFSSAACEQLDSWLVQNPPGQGIAWRGAFEAGIRAISISLALQGLRDSPQLTVARFRATVEMLAAGAHRCWDERSLFSSANNHLIGEMAGLAVTAIIFPDLPAASRWEHRALSTLIAQSDKQILGDGMGSEQAVGYQMFTAELMLVVAHLLEQRDGSAPTELFEGPLRGARLLASIVGEDSPPPRFGDDDEGFALRLGAEPTRTVRQHLSIVGAACGDADLCARGEPSLTADWLSDDFRLPAAASTTGPLPASFFAADGGLVVLRAGARRITMDVGPLGFLAIAAHGHADALAVTLSIGGDELISDPGPGSYYGNPQRRRAFRSTRAHATITVDGVDQSVSGGPFLWTRHAQTHVRGIDLDAGVVDAEHTGYTRLDQPVGHRRWLIAPPHCPDVVIVDLLTGPGEHHAQASWPIPPTMSATRLEDGDRGFLLTDPAGSPAMRLCAAATEELVVDAIRADEEMHLGWWSERLERAVPAWLLGTSATSTLPLVLATILQPVASRRRAPSVSPASGPASARVSLADDRITVDWQRDGAPCQIGIRTREYAAVEITIPNALHFGTI</sequence>
<feature type="domain" description="Heparin-sulfate lyase N-terminal" evidence="6">
    <location>
        <begin position="95"/>
        <end position="317"/>
    </location>
</feature>
<evidence type="ECO:0000313" key="7">
    <source>
        <dbReference type="EMBL" id="MCF3940149.1"/>
    </source>
</evidence>
<dbReference type="SUPFAM" id="SSF48230">
    <property type="entry name" value="Chondroitin AC/alginate lyase"/>
    <property type="match status" value="1"/>
</dbReference>
<dbReference type="Pfam" id="PF16889">
    <property type="entry name" value="Hepar_II_III_N"/>
    <property type="match status" value="1"/>
</dbReference>
<comment type="caution">
    <text evidence="7">The sequence shown here is derived from an EMBL/GenBank/DDBJ whole genome shotgun (WGS) entry which is preliminary data.</text>
</comment>
<gene>
    <name evidence="7" type="ORF">L1892_17385</name>
</gene>
<evidence type="ECO:0000313" key="8">
    <source>
        <dbReference type="Proteomes" id="UP001108089"/>
    </source>
</evidence>
<dbReference type="Gene3D" id="2.70.98.70">
    <property type="match status" value="1"/>
</dbReference>
<evidence type="ECO:0000259" key="5">
    <source>
        <dbReference type="Pfam" id="PF07940"/>
    </source>
</evidence>
<dbReference type="Pfam" id="PF07940">
    <property type="entry name" value="Hepar_II_III_C"/>
    <property type="match status" value="1"/>
</dbReference>
<organism evidence="7 8">
    <name type="scientific">Gordonia tangerina</name>
    <dbReference type="NCBI Taxonomy" id="2911060"/>
    <lineage>
        <taxon>Bacteria</taxon>
        <taxon>Bacillati</taxon>
        <taxon>Actinomycetota</taxon>
        <taxon>Actinomycetes</taxon>
        <taxon>Mycobacteriales</taxon>
        <taxon>Gordoniaceae</taxon>
        <taxon>Gordonia</taxon>
    </lineage>
</organism>
<evidence type="ECO:0000256" key="1">
    <source>
        <dbReference type="ARBA" id="ARBA00004418"/>
    </source>
</evidence>
<accession>A0ABS9DNG6</accession>
<dbReference type="EMBL" id="JAKGCU010000018">
    <property type="protein sequence ID" value="MCF3940149.1"/>
    <property type="molecule type" value="Genomic_DNA"/>
</dbReference>
<dbReference type="InterPro" id="IPR012480">
    <property type="entry name" value="Hepar_II_III_C"/>
</dbReference>
<reference evidence="7" key="1">
    <citation type="submission" date="2022-01" db="EMBL/GenBank/DDBJ databases">
        <title>Gordonia xiamenensis sp. nov., isolated from surface seawater in Xiamen.</title>
        <authorList>
            <person name="He Y.F."/>
        </authorList>
    </citation>
    <scope>NUCLEOTIDE SEQUENCE</scope>
    <source>
        <strain evidence="7">GW1C4-4</strain>
    </source>
</reference>
<evidence type="ECO:0000259" key="6">
    <source>
        <dbReference type="Pfam" id="PF16889"/>
    </source>
</evidence>
<proteinExistence type="predicted"/>